<evidence type="ECO:0000256" key="1">
    <source>
        <dbReference type="ARBA" id="ARBA00004571"/>
    </source>
</evidence>
<evidence type="ECO:0000256" key="6">
    <source>
        <dbReference type="ARBA" id="ARBA00023077"/>
    </source>
</evidence>
<keyword evidence="4 10" id="KW-0812">Transmembrane</keyword>
<dbReference type="KEGG" id="blq:L21SP5_02777"/>
<keyword evidence="6 11" id="KW-0798">TonB box</keyword>
<keyword evidence="3 10" id="KW-1134">Transmembrane beta strand</keyword>
<evidence type="ECO:0000256" key="2">
    <source>
        <dbReference type="ARBA" id="ARBA00022448"/>
    </source>
</evidence>
<evidence type="ECO:0000256" key="8">
    <source>
        <dbReference type="ARBA" id="ARBA00023170"/>
    </source>
</evidence>
<dbReference type="Pfam" id="PF07715">
    <property type="entry name" value="Plug"/>
    <property type="match status" value="1"/>
</dbReference>
<comment type="similarity">
    <text evidence="10 11">Belongs to the TonB-dependent receptor family.</text>
</comment>
<evidence type="ECO:0000256" key="4">
    <source>
        <dbReference type="ARBA" id="ARBA00022692"/>
    </source>
</evidence>
<dbReference type="PANTHER" id="PTHR30069:SF29">
    <property type="entry name" value="HEMOGLOBIN AND HEMOGLOBIN-HAPTOGLOBIN-BINDING PROTEIN 1-RELATED"/>
    <property type="match status" value="1"/>
</dbReference>
<dbReference type="RefSeq" id="WP_057953775.1">
    <property type="nucleotide sequence ID" value="NZ_CP013118.1"/>
</dbReference>
<dbReference type="SUPFAM" id="SSF56935">
    <property type="entry name" value="Porins"/>
    <property type="match status" value="1"/>
</dbReference>
<dbReference type="PANTHER" id="PTHR30069">
    <property type="entry name" value="TONB-DEPENDENT OUTER MEMBRANE RECEPTOR"/>
    <property type="match status" value="1"/>
</dbReference>
<dbReference type="Gene3D" id="2.40.170.20">
    <property type="entry name" value="TonB-dependent receptor, beta-barrel domain"/>
    <property type="match status" value="1"/>
</dbReference>
<gene>
    <name evidence="14" type="primary">btuB_2</name>
    <name evidence="14" type="ORF">L21SP5_02777</name>
</gene>
<dbReference type="Pfam" id="PF00593">
    <property type="entry name" value="TonB_dep_Rec_b-barrel"/>
    <property type="match status" value="1"/>
</dbReference>
<feature type="domain" description="TonB-dependent receptor-like beta-barrel" evidence="12">
    <location>
        <begin position="247"/>
        <end position="660"/>
    </location>
</feature>
<keyword evidence="2 10" id="KW-0813">Transport</keyword>
<dbReference type="InterPro" id="IPR012910">
    <property type="entry name" value="Plug_dom"/>
</dbReference>
<evidence type="ECO:0000256" key="7">
    <source>
        <dbReference type="ARBA" id="ARBA00023136"/>
    </source>
</evidence>
<dbReference type="GO" id="GO:0015344">
    <property type="term" value="F:siderophore uptake transmembrane transporter activity"/>
    <property type="evidence" value="ECO:0007669"/>
    <property type="project" value="TreeGrafter"/>
</dbReference>
<evidence type="ECO:0000256" key="10">
    <source>
        <dbReference type="PROSITE-ProRule" id="PRU01360"/>
    </source>
</evidence>
<dbReference type="InterPro" id="IPR039426">
    <property type="entry name" value="TonB-dep_rcpt-like"/>
</dbReference>
<evidence type="ECO:0000259" key="12">
    <source>
        <dbReference type="Pfam" id="PF00593"/>
    </source>
</evidence>
<keyword evidence="15" id="KW-1185">Reference proteome</keyword>
<dbReference type="InterPro" id="IPR037066">
    <property type="entry name" value="Plug_dom_sf"/>
</dbReference>
<organism evidence="14 15">
    <name type="scientific">Salinivirga cyanobacteriivorans</name>
    <dbReference type="NCBI Taxonomy" id="1307839"/>
    <lineage>
        <taxon>Bacteria</taxon>
        <taxon>Pseudomonadati</taxon>
        <taxon>Bacteroidota</taxon>
        <taxon>Bacteroidia</taxon>
        <taxon>Bacteroidales</taxon>
        <taxon>Salinivirgaceae</taxon>
        <taxon>Salinivirga</taxon>
    </lineage>
</organism>
<dbReference type="GO" id="GO:0044718">
    <property type="term" value="P:siderophore transmembrane transport"/>
    <property type="evidence" value="ECO:0007669"/>
    <property type="project" value="TreeGrafter"/>
</dbReference>
<dbReference type="Proteomes" id="UP000064893">
    <property type="component" value="Chromosome"/>
</dbReference>
<protein>
    <submittedName>
        <fullName evidence="14">Outer membrane cobalamin translocator</fullName>
    </submittedName>
</protein>
<feature type="domain" description="TonB-dependent receptor plug" evidence="13">
    <location>
        <begin position="83"/>
        <end position="187"/>
    </location>
</feature>
<dbReference type="EMBL" id="CP013118">
    <property type="protein sequence ID" value="ALO16400.1"/>
    <property type="molecule type" value="Genomic_DNA"/>
</dbReference>
<evidence type="ECO:0000256" key="3">
    <source>
        <dbReference type="ARBA" id="ARBA00022452"/>
    </source>
</evidence>
<name>A0A0S2I2B9_9BACT</name>
<evidence type="ECO:0000256" key="11">
    <source>
        <dbReference type="RuleBase" id="RU003357"/>
    </source>
</evidence>
<dbReference type="OrthoDB" id="9758472at2"/>
<dbReference type="GO" id="GO:0009279">
    <property type="term" value="C:cell outer membrane"/>
    <property type="evidence" value="ECO:0007669"/>
    <property type="project" value="UniProtKB-SubCell"/>
</dbReference>
<comment type="subcellular location">
    <subcellularLocation>
        <location evidence="1 10">Cell outer membrane</location>
        <topology evidence="1 10">Multi-pass membrane protein</topology>
    </subcellularLocation>
</comment>
<keyword evidence="5" id="KW-0732">Signal</keyword>
<dbReference type="InterPro" id="IPR000531">
    <property type="entry name" value="Beta-barrel_TonB"/>
</dbReference>
<dbReference type="InterPro" id="IPR036942">
    <property type="entry name" value="Beta-barrel_TonB_sf"/>
</dbReference>
<accession>A0A0S2I2B9</accession>
<dbReference type="STRING" id="1307839.L21SP5_02777"/>
<dbReference type="AlphaFoldDB" id="A0A0S2I2B9"/>
<dbReference type="PROSITE" id="PS52016">
    <property type="entry name" value="TONB_DEPENDENT_REC_3"/>
    <property type="match status" value="1"/>
</dbReference>
<evidence type="ECO:0000313" key="14">
    <source>
        <dbReference type="EMBL" id="ALO16400.1"/>
    </source>
</evidence>
<keyword evidence="8" id="KW-0675">Receptor</keyword>
<evidence type="ECO:0000313" key="15">
    <source>
        <dbReference type="Proteomes" id="UP000064893"/>
    </source>
</evidence>
<reference evidence="14 15" key="1">
    <citation type="submission" date="2015-11" db="EMBL/GenBank/DDBJ databases">
        <title>Description and complete genome sequence of a novel strain predominating in hypersaline microbial mats and representing a new family of the Bacteriodetes phylum.</title>
        <authorList>
            <person name="Spring S."/>
            <person name="Bunk B."/>
            <person name="Sproer C."/>
            <person name="Klenk H.-P."/>
        </authorList>
    </citation>
    <scope>NUCLEOTIDE SEQUENCE [LARGE SCALE GENOMIC DNA]</scope>
    <source>
        <strain evidence="14 15">L21-Spi-D4</strain>
    </source>
</reference>
<evidence type="ECO:0000256" key="5">
    <source>
        <dbReference type="ARBA" id="ARBA00022729"/>
    </source>
</evidence>
<sequence length="689" mass="78657">MKQKLFSKPPKTVYFRKWSHRGYGVFQSQGKQIAIATMVMATSLTFETKTATAQVDSAINEQIYELDEVIVSGEQEPVAFSKIARIVTVINQKEIEAAPVSDLNELLEYAVSLDIKQRGQHGVQADIAMRGGTLDQTLVLLNGVNITDPQTGHHNLNLPLSLNSIDRIEILEGPASRMFGINAYNGAINIITNTKPGNTIKTEAKAGQYNFLEQNTSVNYKAGKTTHFFTAGHKKSDGYLPNEALNNTDFNTTNLFYHGKWKHNAHELALQTGYNTKAFGANSFYTPAYPDQFEATKTFFSSVRYSLKKKNIQLKPVIYYRKHHDRFELFRDTAPDWYNSHNYHMTDVAGGQLPVLFQTRYGNIAANLNIRYAHIYSNVLGKPMAGTKAVPGESATFNHQDERIHTGGHFTYTLDLEKLHFAAGLMTSYYNILNRIRTYPGLEVSYKLFRHFRVFSSYNEALRLPTFTDLYYSGPVNIGNPDLRPEESKTLEAGARYVNTVFSFQSAIYYRKGNNTIEWVKPVDAAEEAPWQTQNLTNTATRGVDFALKVHLNEFWEASPVSLINLNYAYTDINASGENVETKYVADNLKHKFTIRLKHKLYKNFRASWGIRYQDRNGSYNAYENGNYNTDVPFKPFWLVNLKISYKYNKWEFYSSISNLLDKSYYDIANIPQPGRWLIIGANFRINYK</sequence>
<keyword evidence="7 10" id="KW-0472">Membrane</keyword>
<dbReference type="Gene3D" id="2.170.130.10">
    <property type="entry name" value="TonB-dependent receptor, plug domain"/>
    <property type="match status" value="1"/>
</dbReference>
<proteinExistence type="inferred from homology"/>
<evidence type="ECO:0000256" key="9">
    <source>
        <dbReference type="ARBA" id="ARBA00023237"/>
    </source>
</evidence>
<evidence type="ECO:0000259" key="13">
    <source>
        <dbReference type="Pfam" id="PF07715"/>
    </source>
</evidence>
<keyword evidence="9 10" id="KW-0998">Cell outer membrane</keyword>